<dbReference type="CDD" id="cd02620">
    <property type="entry name" value="Peptidase_C1A_CathepsinB"/>
    <property type="match status" value="1"/>
</dbReference>
<dbReference type="SUPFAM" id="SSF54001">
    <property type="entry name" value="Cysteine proteinases"/>
    <property type="match status" value="1"/>
</dbReference>
<dbReference type="InParanoid" id="D6WYL4"/>
<evidence type="ECO:0000256" key="7">
    <source>
        <dbReference type="ARBA" id="ARBA00023157"/>
    </source>
</evidence>
<dbReference type="InterPro" id="IPR012599">
    <property type="entry name" value="Propeptide_C1A"/>
</dbReference>
<evidence type="ECO:0000256" key="4">
    <source>
        <dbReference type="ARBA" id="ARBA00022801"/>
    </source>
</evidence>
<keyword evidence="11" id="KW-1185">Reference proteome</keyword>
<protein>
    <submittedName>
        <fullName evidence="10">Cathepsin B</fullName>
    </submittedName>
</protein>
<dbReference type="Pfam" id="PF08127">
    <property type="entry name" value="Propeptide_C1"/>
    <property type="match status" value="1"/>
</dbReference>
<keyword evidence="4" id="KW-0378">Hydrolase</keyword>
<dbReference type="GO" id="GO:0005764">
    <property type="term" value="C:lysosome"/>
    <property type="evidence" value="ECO:0000318"/>
    <property type="project" value="GO_Central"/>
</dbReference>
<name>D6WYL4_TRICA</name>
<dbReference type="FunFam" id="3.90.70.10:FF:000031">
    <property type="entry name" value="Cathepsin B"/>
    <property type="match status" value="1"/>
</dbReference>
<dbReference type="PANTHER" id="PTHR12411">
    <property type="entry name" value="CYSTEINE PROTEASE FAMILY C1-RELATED"/>
    <property type="match status" value="1"/>
</dbReference>
<dbReference type="InterPro" id="IPR038765">
    <property type="entry name" value="Papain-like_cys_pep_sf"/>
</dbReference>
<dbReference type="GO" id="GO:0005615">
    <property type="term" value="C:extracellular space"/>
    <property type="evidence" value="ECO:0000318"/>
    <property type="project" value="GO_Central"/>
</dbReference>
<evidence type="ECO:0000256" key="1">
    <source>
        <dbReference type="ARBA" id="ARBA00008455"/>
    </source>
</evidence>
<dbReference type="InterPro" id="IPR025660">
    <property type="entry name" value="Pept_his_AS"/>
</dbReference>
<feature type="signal peptide" evidence="8">
    <location>
        <begin position="1"/>
        <end position="17"/>
    </location>
</feature>
<dbReference type="SMART" id="SM00645">
    <property type="entry name" value="Pept_C1"/>
    <property type="match status" value="1"/>
</dbReference>
<evidence type="ECO:0000256" key="2">
    <source>
        <dbReference type="ARBA" id="ARBA00022670"/>
    </source>
</evidence>
<dbReference type="InterPro" id="IPR000169">
    <property type="entry name" value="Pept_cys_AS"/>
</dbReference>
<keyword evidence="6" id="KW-0865">Zymogen</keyword>
<dbReference type="PROSITE" id="PS00139">
    <property type="entry name" value="THIOL_PROTEASE_CYS"/>
    <property type="match status" value="1"/>
</dbReference>
<dbReference type="AlphaFoldDB" id="D6WYL4"/>
<dbReference type="HOGENOM" id="CLU_012184_3_3_1"/>
<keyword evidence="3 8" id="KW-0732">Signal</keyword>
<evidence type="ECO:0000256" key="3">
    <source>
        <dbReference type="ARBA" id="ARBA00022729"/>
    </source>
</evidence>
<keyword evidence="7" id="KW-1015">Disulfide bond</keyword>
<dbReference type="InterPro" id="IPR000668">
    <property type="entry name" value="Peptidase_C1A_C"/>
</dbReference>
<dbReference type="Pfam" id="PF00112">
    <property type="entry name" value="Peptidase_C1"/>
    <property type="match status" value="1"/>
</dbReference>
<keyword evidence="5" id="KW-0788">Thiol protease</keyword>
<dbReference type="eggNOG" id="KOG1543">
    <property type="taxonomic scope" value="Eukaryota"/>
</dbReference>
<reference evidence="10 11" key="2">
    <citation type="journal article" date="2010" name="Nucleic Acids Res.">
        <title>BeetleBase in 2010: revisions to provide comprehensive genomic information for Tribolium castaneum.</title>
        <authorList>
            <person name="Kim H.S."/>
            <person name="Murphy T."/>
            <person name="Xia J."/>
            <person name="Caragea D."/>
            <person name="Park Y."/>
            <person name="Beeman R.W."/>
            <person name="Lorenzen M.D."/>
            <person name="Butcher S."/>
            <person name="Manak J.R."/>
            <person name="Brown S.J."/>
        </authorList>
    </citation>
    <scope>GENOME REANNOTATION</scope>
    <source>
        <strain evidence="10 11">Georgia GA2</strain>
    </source>
</reference>
<evidence type="ECO:0000259" key="9">
    <source>
        <dbReference type="SMART" id="SM00645"/>
    </source>
</evidence>
<dbReference type="PROSITE" id="PS00639">
    <property type="entry name" value="THIOL_PROTEASE_HIS"/>
    <property type="match status" value="1"/>
</dbReference>
<evidence type="ECO:0000313" key="11">
    <source>
        <dbReference type="Proteomes" id="UP000007266"/>
    </source>
</evidence>
<accession>D6WYL4</accession>
<feature type="chain" id="PRO_5018705071" evidence="8">
    <location>
        <begin position="18"/>
        <end position="379"/>
    </location>
</feature>
<comment type="similarity">
    <text evidence="1">Belongs to the peptidase C1 family.</text>
</comment>
<proteinExistence type="inferred from homology"/>
<dbReference type="GO" id="GO:0051603">
    <property type="term" value="P:proteolysis involved in protein catabolic process"/>
    <property type="evidence" value="ECO:0000318"/>
    <property type="project" value="GO_Central"/>
</dbReference>
<dbReference type="InterPro" id="IPR013128">
    <property type="entry name" value="Peptidase_C1A"/>
</dbReference>
<dbReference type="EMBL" id="KQ971363">
    <property type="protein sequence ID" value="EFA09154.2"/>
    <property type="molecule type" value="Genomic_DNA"/>
</dbReference>
<reference evidence="10 11" key="1">
    <citation type="journal article" date="2008" name="Nature">
        <title>The genome of the model beetle and pest Tribolium castaneum.</title>
        <authorList>
            <consortium name="Tribolium Genome Sequencing Consortium"/>
            <person name="Richards S."/>
            <person name="Gibbs R.A."/>
            <person name="Weinstock G.M."/>
            <person name="Brown S.J."/>
            <person name="Denell R."/>
            <person name="Beeman R.W."/>
            <person name="Gibbs R."/>
            <person name="Beeman R.W."/>
            <person name="Brown S.J."/>
            <person name="Bucher G."/>
            <person name="Friedrich M."/>
            <person name="Grimmelikhuijzen C.J."/>
            <person name="Klingler M."/>
            <person name="Lorenzen M."/>
            <person name="Richards S."/>
            <person name="Roth S."/>
            <person name="Schroder R."/>
            <person name="Tautz D."/>
            <person name="Zdobnov E.M."/>
            <person name="Muzny D."/>
            <person name="Gibbs R.A."/>
            <person name="Weinstock G.M."/>
            <person name="Attaway T."/>
            <person name="Bell S."/>
            <person name="Buhay C.J."/>
            <person name="Chandrabose M.N."/>
            <person name="Chavez D."/>
            <person name="Clerk-Blankenburg K.P."/>
            <person name="Cree A."/>
            <person name="Dao M."/>
            <person name="Davis C."/>
            <person name="Chacko J."/>
            <person name="Dinh H."/>
            <person name="Dugan-Rocha S."/>
            <person name="Fowler G."/>
            <person name="Garner T.T."/>
            <person name="Garnes J."/>
            <person name="Gnirke A."/>
            <person name="Hawes A."/>
            <person name="Hernandez J."/>
            <person name="Hines S."/>
            <person name="Holder M."/>
            <person name="Hume J."/>
            <person name="Jhangiani S.N."/>
            <person name="Joshi V."/>
            <person name="Khan Z.M."/>
            <person name="Jackson L."/>
            <person name="Kovar C."/>
            <person name="Kowis A."/>
            <person name="Lee S."/>
            <person name="Lewis L.R."/>
            <person name="Margolis J."/>
            <person name="Morgan M."/>
            <person name="Nazareth L.V."/>
            <person name="Nguyen N."/>
            <person name="Okwuonu G."/>
            <person name="Parker D."/>
            <person name="Richards S."/>
            <person name="Ruiz S.J."/>
            <person name="Santibanez J."/>
            <person name="Savard J."/>
            <person name="Scherer S.E."/>
            <person name="Schneider B."/>
            <person name="Sodergren E."/>
            <person name="Tautz D."/>
            <person name="Vattahil S."/>
            <person name="Villasana D."/>
            <person name="White C.S."/>
            <person name="Wright R."/>
            <person name="Park Y."/>
            <person name="Beeman R.W."/>
            <person name="Lord J."/>
            <person name="Oppert B."/>
            <person name="Lorenzen M."/>
            <person name="Brown S."/>
            <person name="Wang L."/>
            <person name="Savard J."/>
            <person name="Tautz D."/>
            <person name="Richards S."/>
            <person name="Weinstock G."/>
            <person name="Gibbs R.A."/>
            <person name="Liu Y."/>
            <person name="Worley K."/>
            <person name="Weinstock G."/>
            <person name="Elsik C.G."/>
            <person name="Reese J.T."/>
            <person name="Elhaik E."/>
            <person name="Landan G."/>
            <person name="Graur D."/>
            <person name="Arensburger P."/>
            <person name="Atkinson P."/>
            <person name="Beeman R.W."/>
            <person name="Beidler J."/>
            <person name="Brown S.J."/>
            <person name="Demuth J.P."/>
            <person name="Drury D.W."/>
            <person name="Du Y.Z."/>
            <person name="Fujiwara H."/>
            <person name="Lorenzen M."/>
            <person name="Maselli V."/>
            <person name="Osanai M."/>
            <person name="Park Y."/>
            <person name="Robertson H.M."/>
            <person name="Tu Z."/>
            <person name="Wang J.J."/>
            <person name="Wang S."/>
            <person name="Richards S."/>
            <person name="Song H."/>
            <person name="Zhang L."/>
            <person name="Sodergren E."/>
            <person name="Werner D."/>
            <person name="Stanke M."/>
            <person name="Morgenstern B."/>
            <person name="Solovyev V."/>
            <person name="Kosarev P."/>
            <person name="Brown G."/>
            <person name="Chen H.C."/>
            <person name="Ermolaeva O."/>
            <person name="Hlavina W."/>
            <person name="Kapustin Y."/>
            <person name="Kiryutin B."/>
            <person name="Kitts P."/>
            <person name="Maglott D."/>
            <person name="Pruitt K."/>
            <person name="Sapojnikov V."/>
            <person name="Souvorov A."/>
            <person name="Mackey A.J."/>
            <person name="Waterhouse R.M."/>
            <person name="Wyder S."/>
            <person name="Zdobnov E.M."/>
            <person name="Zdobnov E.M."/>
            <person name="Wyder S."/>
            <person name="Kriventseva E.V."/>
            <person name="Kadowaki T."/>
            <person name="Bork P."/>
            <person name="Aranda M."/>
            <person name="Bao R."/>
            <person name="Beermann A."/>
            <person name="Berns N."/>
            <person name="Bolognesi R."/>
            <person name="Bonneton F."/>
            <person name="Bopp D."/>
            <person name="Brown S.J."/>
            <person name="Bucher G."/>
            <person name="Butts T."/>
            <person name="Chaumot A."/>
            <person name="Denell R.E."/>
            <person name="Ferrier D.E."/>
            <person name="Friedrich M."/>
            <person name="Gordon C.M."/>
            <person name="Jindra M."/>
            <person name="Klingler M."/>
            <person name="Lan Q."/>
            <person name="Lattorff H.M."/>
            <person name="Laudet V."/>
            <person name="von Levetsow C."/>
            <person name="Liu Z."/>
            <person name="Lutz R."/>
            <person name="Lynch J.A."/>
            <person name="da Fonseca R.N."/>
            <person name="Posnien N."/>
            <person name="Reuter R."/>
            <person name="Roth S."/>
            <person name="Savard J."/>
            <person name="Schinko J.B."/>
            <person name="Schmitt C."/>
            <person name="Schoppmeier M."/>
            <person name="Schroder R."/>
            <person name="Shippy T.D."/>
            <person name="Simonnet F."/>
            <person name="Marques-Souza H."/>
            <person name="Tautz D."/>
            <person name="Tomoyasu Y."/>
            <person name="Trauner J."/>
            <person name="Van der Zee M."/>
            <person name="Vervoort M."/>
            <person name="Wittkopp N."/>
            <person name="Wimmer E.A."/>
            <person name="Yang X."/>
            <person name="Jones A.K."/>
            <person name="Sattelle D.B."/>
            <person name="Ebert P.R."/>
            <person name="Nelson D."/>
            <person name="Scott J.G."/>
            <person name="Beeman R.W."/>
            <person name="Muthukrishnan S."/>
            <person name="Kramer K.J."/>
            <person name="Arakane Y."/>
            <person name="Beeman R.W."/>
            <person name="Zhu Q."/>
            <person name="Hogenkamp D."/>
            <person name="Dixit R."/>
            <person name="Oppert B."/>
            <person name="Jiang H."/>
            <person name="Zou Z."/>
            <person name="Marshall J."/>
            <person name="Elpidina E."/>
            <person name="Vinokurov K."/>
            <person name="Oppert C."/>
            <person name="Zou Z."/>
            <person name="Evans J."/>
            <person name="Lu Z."/>
            <person name="Zhao P."/>
            <person name="Sumathipala N."/>
            <person name="Altincicek B."/>
            <person name="Vilcinskas A."/>
            <person name="Williams M."/>
            <person name="Hultmark D."/>
            <person name="Hetru C."/>
            <person name="Jiang H."/>
            <person name="Grimmelikhuijzen C.J."/>
            <person name="Hauser F."/>
            <person name="Cazzamali G."/>
            <person name="Williamson M."/>
            <person name="Park Y."/>
            <person name="Li B."/>
            <person name="Tanaka Y."/>
            <person name="Predel R."/>
            <person name="Neupert S."/>
            <person name="Schachtner J."/>
            <person name="Verleyen P."/>
            <person name="Raible F."/>
            <person name="Bork P."/>
            <person name="Friedrich M."/>
            <person name="Walden K.K."/>
            <person name="Robertson H.M."/>
            <person name="Angeli S."/>
            <person name="Foret S."/>
            <person name="Bucher G."/>
            <person name="Schuetz S."/>
            <person name="Maleszka R."/>
            <person name="Wimmer E.A."/>
            <person name="Beeman R.W."/>
            <person name="Lorenzen M."/>
            <person name="Tomoyasu Y."/>
            <person name="Miller S.C."/>
            <person name="Grossmann D."/>
            <person name="Bucher G."/>
        </authorList>
    </citation>
    <scope>NUCLEOTIDE SEQUENCE [LARGE SCALE GENOMIC DNA]</scope>
    <source>
        <strain evidence="10 11">Georgia GA2</strain>
    </source>
</reference>
<evidence type="ECO:0000256" key="5">
    <source>
        <dbReference type="ARBA" id="ARBA00022807"/>
    </source>
</evidence>
<organism evidence="10 11">
    <name type="scientific">Tribolium castaneum</name>
    <name type="common">Red flour beetle</name>
    <dbReference type="NCBI Taxonomy" id="7070"/>
    <lineage>
        <taxon>Eukaryota</taxon>
        <taxon>Metazoa</taxon>
        <taxon>Ecdysozoa</taxon>
        <taxon>Arthropoda</taxon>
        <taxon>Hexapoda</taxon>
        <taxon>Insecta</taxon>
        <taxon>Pterygota</taxon>
        <taxon>Neoptera</taxon>
        <taxon>Endopterygota</taxon>
        <taxon>Coleoptera</taxon>
        <taxon>Polyphaga</taxon>
        <taxon>Cucujiformia</taxon>
        <taxon>Tenebrionidae</taxon>
        <taxon>Tenebrionidae incertae sedis</taxon>
        <taxon>Tribolium</taxon>
    </lineage>
</organism>
<keyword evidence="2" id="KW-0645">Protease</keyword>
<feature type="domain" description="Peptidase C1A papain C-terminal" evidence="9">
    <location>
        <begin position="79"/>
        <end position="317"/>
    </location>
</feature>
<dbReference type="Proteomes" id="UP000007266">
    <property type="component" value="Linkage group 8"/>
</dbReference>
<dbReference type="PRINTS" id="PR00705">
    <property type="entry name" value="PAPAIN"/>
</dbReference>
<evidence type="ECO:0000256" key="6">
    <source>
        <dbReference type="ARBA" id="ARBA00023145"/>
    </source>
</evidence>
<evidence type="ECO:0000313" key="10">
    <source>
        <dbReference type="EMBL" id="EFA09154.2"/>
    </source>
</evidence>
<dbReference type="OMA" id="CHNARAS"/>
<dbReference type="STRING" id="7070.D6WYL4"/>
<gene>
    <name evidence="10" type="primary">AUGUSTUS-3.0.2_05432</name>
    <name evidence="10" type="ORF">TcasGA2_TC005432</name>
</gene>
<dbReference type="Gene3D" id="3.90.70.10">
    <property type="entry name" value="Cysteine proteinases"/>
    <property type="match status" value="1"/>
</dbReference>
<sequence>MKSLVLLLALFLPKSSPKTPILSQQFINAINQKHPSWLAGPNFPPNTPHSHLRSLNGARDDPAFFTDTETKNVTIPEQIPQNFDARIVWPQCESIRKIRNQGSCGSCWAFGAVETMSDRLCIASNATKKFEFSAQDLLACCKECGHGCGGGYSSRAWQYWVTDGIVSGGDFNTSQGCHPYSVQAFRDSTTPNCSSFCTNPKYQKNYSEDKRYGARSYRIAKNIEQIQAEIMTSGPVQASYVVYDDFYSYQNGVYQHVLGNVSGRHSVKILGWGRENGTDYWLVANSWGRDWGRLGGFFKFLRGENHCDIESNILGADCHNKDLAKLALINQWGGTITLFKFGPKLQFLCPKSNGGLTPGGDYPPLGKTNFPLGNSHEIA</sequence>
<dbReference type="GO" id="GO:0004197">
    <property type="term" value="F:cysteine-type endopeptidase activity"/>
    <property type="evidence" value="ECO:0000318"/>
    <property type="project" value="GO_Central"/>
</dbReference>
<evidence type="ECO:0000256" key="8">
    <source>
        <dbReference type="SAM" id="SignalP"/>
    </source>
</evidence>